<dbReference type="GO" id="GO:0009507">
    <property type="term" value="C:chloroplast"/>
    <property type="evidence" value="ECO:0007669"/>
    <property type="project" value="GOC"/>
</dbReference>
<proteinExistence type="predicted"/>
<name>A0A150GT53_GONPE</name>
<evidence type="ECO:0000313" key="4">
    <source>
        <dbReference type="Proteomes" id="UP000075714"/>
    </source>
</evidence>
<dbReference type="Pfam" id="PF08373">
    <property type="entry name" value="RAP"/>
    <property type="match status" value="1"/>
</dbReference>
<dbReference type="Proteomes" id="UP000075714">
    <property type="component" value="Unassembled WGS sequence"/>
</dbReference>
<evidence type="ECO:0000256" key="1">
    <source>
        <dbReference type="SAM" id="MobiDB-lite"/>
    </source>
</evidence>
<feature type="region of interest" description="Disordered" evidence="1">
    <location>
        <begin position="574"/>
        <end position="632"/>
    </location>
</feature>
<comment type="caution">
    <text evidence="3">The sequence shown here is derived from an EMBL/GenBank/DDBJ whole genome shotgun (WGS) entry which is preliminary data.</text>
</comment>
<reference evidence="4" key="1">
    <citation type="journal article" date="2016" name="Nat. Commun.">
        <title>The Gonium pectorale genome demonstrates co-option of cell cycle regulation during the evolution of multicellularity.</title>
        <authorList>
            <person name="Hanschen E.R."/>
            <person name="Marriage T.N."/>
            <person name="Ferris P.J."/>
            <person name="Hamaji T."/>
            <person name="Toyoda A."/>
            <person name="Fujiyama A."/>
            <person name="Neme R."/>
            <person name="Noguchi H."/>
            <person name="Minakuchi Y."/>
            <person name="Suzuki M."/>
            <person name="Kawai-Toyooka H."/>
            <person name="Smith D.R."/>
            <person name="Sparks H."/>
            <person name="Anderson J."/>
            <person name="Bakaric R."/>
            <person name="Luria V."/>
            <person name="Karger A."/>
            <person name="Kirschner M.W."/>
            <person name="Durand P.M."/>
            <person name="Michod R.E."/>
            <person name="Nozaki H."/>
            <person name="Olson B.J."/>
        </authorList>
    </citation>
    <scope>NUCLEOTIDE SEQUENCE [LARGE SCALE GENOMIC DNA]</scope>
    <source>
        <strain evidence="4">NIES-2863</strain>
    </source>
</reference>
<dbReference type="GO" id="GO:0044528">
    <property type="term" value="P:regulation of mitochondrial mRNA stability"/>
    <property type="evidence" value="ECO:0007669"/>
    <property type="project" value="TreeGrafter"/>
</dbReference>
<feature type="region of interest" description="Disordered" evidence="1">
    <location>
        <begin position="651"/>
        <end position="709"/>
    </location>
</feature>
<protein>
    <recommendedName>
        <fullName evidence="2">RAP domain-containing protein</fullName>
    </recommendedName>
</protein>
<dbReference type="AlphaFoldDB" id="A0A150GT53"/>
<feature type="compositionally biased region" description="Low complexity" evidence="1">
    <location>
        <begin position="574"/>
        <end position="583"/>
    </location>
</feature>
<accession>A0A150GT53</accession>
<dbReference type="InterPro" id="IPR050870">
    <property type="entry name" value="FAST_kinase"/>
</dbReference>
<evidence type="ECO:0000259" key="2">
    <source>
        <dbReference type="PROSITE" id="PS51286"/>
    </source>
</evidence>
<dbReference type="OrthoDB" id="550635at2759"/>
<keyword evidence="4" id="KW-1185">Reference proteome</keyword>
<feature type="domain" description="RAP" evidence="2">
    <location>
        <begin position="489"/>
        <end position="553"/>
    </location>
</feature>
<dbReference type="GO" id="GO:0000963">
    <property type="term" value="P:mitochondrial RNA processing"/>
    <property type="evidence" value="ECO:0007669"/>
    <property type="project" value="TreeGrafter"/>
</dbReference>
<organism evidence="3 4">
    <name type="scientific">Gonium pectorale</name>
    <name type="common">Green alga</name>
    <dbReference type="NCBI Taxonomy" id="33097"/>
    <lineage>
        <taxon>Eukaryota</taxon>
        <taxon>Viridiplantae</taxon>
        <taxon>Chlorophyta</taxon>
        <taxon>core chlorophytes</taxon>
        <taxon>Chlorophyceae</taxon>
        <taxon>CS clade</taxon>
        <taxon>Chlamydomonadales</taxon>
        <taxon>Volvocaceae</taxon>
        <taxon>Gonium</taxon>
    </lineage>
</organism>
<gene>
    <name evidence="3" type="ORF">GPECTOR_8g25</name>
</gene>
<dbReference type="GO" id="GO:1901259">
    <property type="term" value="P:chloroplast rRNA processing"/>
    <property type="evidence" value="ECO:0007669"/>
    <property type="project" value="TreeGrafter"/>
</dbReference>
<sequence length="709" mass="75289">MRTQTWPPNDDQERRQLVGEIMSALAAAYLPLVPGLWRLQDCTGPLWACAKAGHWGDGLAAELLARMAAGDGGLLQRASGREISNLWWSLSSGAPAELLAAPAADTALRISGQRLQQLEAVKLNAHDCSNVLVAAARLQRGPEALWDHMTACLAAAAPDAVSQALANCLHSLGSLAEDCGHTPRQQDLQRLEAEEIANAAWALAKMPRSGPEPYPQWYQGWYEAAVQAAMQPGFVGAAEVQAWSSLLYALGLVRHRPPAALLTLAAESAKLRTEANAQVCANCLWSLANLYGRLELLDGGSRAAVEALVGVLAGRLRELLLREAGGERPTVQGLCNSLWALVVMGTDALAPNGGLTRSLLDEVAQRWETEGRDGFKVEELTQLWQVQLELSPDAVYSPGLQPESSGSGLLGCASLQQAMRNAAESQQQSTAGSEFQQHVLKALAALQQARGEQPLGQRPAIASVQAEQWLPQLGRSVDAVVELEGGRQLAVEVDGPTHFLANGEHGRTKNGSTQLRDRQLERVFGRGNVLSVPYWEWHQKLGNTVEREEYLSRLLLRGPVGRGCGAMQPLTVAAAGNEASSEEATPRAGSEAPAAAPPLDRHEGYAAGEPQMRRRRKRAPGAPRTPPGYESLAPALAASTSTSAFAAGTDIAGEGQGQTLPHPAGERVLAPRRGRPRKALLPTAGRRGPPGGSDSSGSRNKLSAGGEGN</sequence>
<dbReference type="SMART" id="SM00952">
    <property type="entry name" value="RAP"/>
    <property type="match status" value="1"/>
</dbReference>
<dbReference type="GO" id="GO:0005759">
    <property type="term" value="C:mitochondrial matrix"/>
    <property type="evidence" value="ECO:0007669"/>
    <property type="project" value="TreeGrafter"/>
</dbReference>
<dbReference type="EMBL" id="LSYV01000009">
    <property type="protein sequence ID" value="KXZ52868.1"/>
    <property type="molecule type" value="Genomic_DNA"/>
</dbReference>
<dbReference type="PANTHER" id="PTHR21228">
    <property type="entry name" value="FAST LEU-RICH DOMAIN-CONTAINING"/>
    <property type="match status" value="1"/>
</dbReference>
<dbReference type="PANTHER" id="PTHR21228:SF40">
    <property type="entry name" value="LD45607P"/>
    <property type="match status" value="1"/>
</dbReference>
<evidence type="ECO:0000313" key="3">
    <source>
        <dbReference type="EMBL" id="KXZ52868.1"/>
    </source>
</evidence>
<dbReference type="GO" id="GO:0003723">
    <property type="term" value="F:RNA binding"/>
    <property type="evidence" value="ECO:0007669"/>
    <property type="project" value="TreeGrafter"/>
</dbReference>
<dbReference type="PROSITE" id="PS51286">
    <property type="entry name" value="RAP"/>
    <property type="match status" value="1"/>
</dbReference>
<dbReference type="GO" id="GO:0035770">
    <property type="term" value="C:ribonucleoprotein granule"/>
    <property type="evidence" value="ECO:0007669"/>
    <property type="project" value="TreeGrafter"/>
</dbReference>
<dbReference type="InterPro" id="IPR013584">
    <property type="entry name" value="RAP"/>
</dbReference>